<sequence>MTQITGETTLGSPNNQAYIKLLQAFPPRPIASEEDYQTTQKVIDQLIDQGSLTTEEQDYLNVLGCLIVTAHRNKKVLLKSTTNNIS</sequence>
<dbReference type="KEGG" id="cwa:CwatDRAFT_3338"/>
<reference evidence="1" key="2">
    <citation type="submission" date="2005-06" db="EMBL/GenBank/DDBJ databases">
        <title>Sequencing of the draft genome and assembly of Crocosphaera watsonii WH 8501.</title>
        <authorList>
            <consortium name="US DOE Joint Genome Institute (JGI-PGF)"/>
            <person name="Copeland A."/>
            <person name="Lucas S."/>
            <person name="Lapidus A."/>
            <person name="Barry K."/>
            <person name="Detter C."/>
            <person name="Glavina T."/>
            <person name="Hammon N."/>
            <person name="Israni S."/>
            <person name="Pitluck S."/>
            <person name="Richardson P."/>
        </authorList>
    </citation>
    <scope>NUCLEOTIDE SEQUENCE [LARGE SCALE GENOMIC DNA]</scope>
    <source>
        <strain evidence="1">WH 8501</strain>
    </source>
</reference>
<dbReference type="Proteomes" id="UP000003922">
    <property type="component" value="Unassembled WGS sequence"/>
</dbReference>
<dbReference type="AlphaFoldDB" id="Q4C2F5"/>
<reference evidence="1" key="3">
    <citation type="submission" date="2016-12" db="EMBL/GenBank/DDBJ databases">
        <title>Annotation of the draft genome assembly of Crocosphaera watsonii WH 8501.</title>
        <authorList>
            <consortium name="US DOE Joint Genome Institute (JGI-ORNL)"/>
            <person name="Larimer F."/>
            <person name="Land M."/>
        </authorList>
    </citation>
    <scope>NUCLEOTIDE SEQUENCE</scope>
    <source>
        <strain evidence="1">WH 8501</strain>
    </source>
</reference>
<protein>
    <submittedName>
        <fullName evidence="1">Uncharacterized protein</fullName>
    </submittedName>
</protein>
<proteinExistence type="predicted"/>
<dbReference type="RefSeq" id="WP_007305961.1">
    <property type="nucleotide sequence ID" value="NZ_AADV02000029.1"/>
</dbReference>
<keyword evidence="2" id="KW-1185">Reference proteome</keyword>
<gene>
    <name evidence="1" type="ORF">CwatDRAFT_3338</name>
</gene>
<evidence type="ECO:0000313" key="2">
    <source>
        <dbReference type="Proteomes" id="UP000003922"/>
    </source>
</evidence>
<dbReference type="OrthoDB" id="461707at2"/>
<evidence type="ECO:0000313" key="1">
    <source>
        <dbReference type="EMBL" id="EAM50343.1"/>
    </source>
</evidence>
<name>Q4C2F5_CROWT</name>
<organism evidence="1 2">
    <name type="scientific">Crocosphaera watsonii WH 8501</name>
    <dbReference type="NCBI Taxonomy" id="165597"/>
    <lineage>
        <taxon>Bacteria</taxon>
        <taxon>Bacillati</taxon>
        <taxon>Cyanobacteriota</taxon>
        <taxon>Cyanophyceae</taxon>
        <taxon>Oscillatoriophycideae</taxon>
        <taxon>Chroococcales</taxon>
        <taxon>Aphanothecaceae</taxon>
        <taxon>Crocosphaera</taxon>
    </lineage>
</organism>
<accession>Q4C2F5</accession>
<reference evidence="1" key="1">
    <citation type="submission" date="2004-02" db="EMBL/GenBank/DDBJ databases">
        <authorList>
            <consortium name="DOE Joint Genome Institute"/>
        </authorList>
    </citation>
    <scope>NUCLEOTIDE SEQUENCE [LARGE SCALE GENOMIC DNA]</scope>
    <source>
        <strain evidence="1">WH 8501</strain>
    </source>
</reference>
<comment type="caution">
    <text evidence="1">The sequence shown here is derived from an EMBL/GenBank/DDBJ whole genome shotgun (WGS) entry which is preliminary data.</text>
</comment>
<dbReference type="EMBL" id="AADV02000029">
    <property type="protein sequence ID" value="EAM50343.1"/>
    <property type="molecule type" value="Genomic_DNA"/>
</dbReference>